<organism evidence="1 2">
    <name type="scientific">Pseudoalteromonas lipolytica</name>
    <dbReference type="NCBI Taxonomy" id="570156"/>
    <lineage>
        <taxon>Bacteria</taxon>
        <taxon>Pseudomonadati</taxon>
        <taxon>Pseudomonadota</taxon>
        <taxon>Gammaproteobacteria</taxon>
        <taxon>Alteromonadales</taxon>
        <taxon>Pseudoalteromonadaceae</taxon>
        <taxon>Pseudoalteromonas</taxon>
    </lineage>
</organism>
<dbReference type="GeneID" id="99506735"/>
<proteinExistence type="predicted"/>
<dbReference type="Proteomes" id="UP000264605">
    <property type="component" value="Chromosome"/>
</dbReference>
<dbReference type="SUPFAM" id="SSF56801">
    <property type="entry name" value="Acetyl-CoA synthetase-like"/>
    <property type="match status" value="1"/>
</dbReference>
<evidence type="ECO:0000313" key="2">
    <source>
        <dbReference type="Proteomes" id="UP000264605"/>
    </source>
</evidence>
<dbReference type="PANTHER" id="PTHR36932:SF1">
    <property type="entry name" value="CAPSULAR POLYSACCHARIDE BIOSYNTHESIS PROTEIN"/>
    <property type="match status" value="1"/>
</dbReference>
<name>A0AAD0S1P7_9GAMM</name>
<evidence type="ECO:0008006" key="3">
    <source>
        <dbReference type="Google" id="ProtNLM"/>
    </source>
</evidence>
<dbReference type="AlphaFoldDB" id="A0AAD0S1P7"/>
<evidence type="ECO:0000313" key="1">
    <source>
        <dbReference type="EMBL" id="AXV66455.1"/>
    </source>
</evidence>
<dbReference type="EMBL" id="CP032090">
    <property type="protein sequence ID" value="AXV66455.1"/>
    <property type="molecule type" value="Genomic_DNA"/>
</dbReference>
<dbReference type="KEGG" id="pdj:D0907_14750"/>
<dbReference type="InterPro" id="IPR042099">
    <property type="entry name" value="ANL_N_sf"/>
</dbReference>
<gene>
    <name evidence="1" type="ORF">D0907_14750</name>
</gene>
<dbReference type="Gene3D" id="3.40.50.12780">
    <property type="entry name" value="N-terminal domain of ligase-like"/>
    <property type="match status" value="1"/>
</dbReference>
<dbReference type="InterPro" id="IPR053158">
    <property type="entry name" value="CapK_Type1_Caps_Biosynth"/>
</dbReference>
<reference evidence="1 2" key="1">
    <citation type="submission" date="2018-08" db="EMBL/GenBank/DDBJ databases">
        <title>Draft genome sequence of Pseudoalteromonas donghaensis HJ51.</title>
        <authorList>
            <person name="Oh J."/>
            <person name="Roh D."/>
        </authorList>
    </citation>
    <scope>NUCLEOTIDE SEQUENCE [LARGE SCALE GENOMIC DNA]</scope>
    <source>
        <strain evidence="1 2">HJ51</strain>
    </source>
</reference>
<sequence length="447" mass="51613">MSKLTFLLKNNFNKLPIGPSLGKIISTIPYSIRPGISSSYNVGQADIKLYEKLNYNERKKFIFERFKKIAMHAYENVSFYQKYYSEQGYDINSLRSFEDIKDVPVISKSILKRFSLDELSYEEPGRALANTGGSTGEPFYFFTSPQAIGHEWAHIHKMWSLLGFKQSTFKMNFHGRSNISDFIEYDPLRNSFSVDIYSDYNKCTNKIYKVFKNNNIQYLHGYPSAIYEFAVFCSGESQLLKLIKSKLRGVFFSSEHPHPHWREFIESTFSVKSQAFYGHSERCIMAYEDDTPFLYKTMQTYGFAETCDSKLIGTSYNSFATPFIRYNTEDEISDPIIIDGVLDSFCMKKGRSGEFIEDITGKKIPLTGLIFGRHHELFNFSKTIQVFQEHRGFATILYVADGHLDPKQAEKYFDSTNVGIQFEFKQIPSAIKTVSGKVNLKVHELDK</sequence>
<dbReference type="PANTHER" id="PTHR36932">
    <property type="entry name" value="CAPSULAR POLYSACCHARIDE BIOSYNTHESIS PROTEIN"/>
    <property type="match status" value="1"/>
</dbReference>
<dbReference type="RefSeq" id="WP_118844680.1">
    <property type="nucleotide sequence ID" value="NZ_CP032090.1"/>
</dbReference>
<protein>
    <recommendedName>
        <fullName evidence="3">Capsule biosynthesis protein CapK</fullName>
    </recommendedName>
</protein>
<accession>A0AAD0S1P7</accession>